<dbReference type="PANTHER" id="PTHR42160">
    <property type="entry name" value="URACIL-DNA GLYCOSYLASE SUPERFAMILY PROTEIN"/>
    <property type="match status" value="1"/>
</dbReference>
<dbReference type="PANTHER" id="PTHR42160:SF1">
    <property type="entry name" value="URACIL-DNA GLYCOSYLASE SUPERFAMILY PROTEIN"/>
    <property type="match status" value="1"/>
</dbReference>
<protein>
    <submittedName>
        <fullName evidence="2">Uracil-DNA glycosylase family protein</fullName>
    </submittedName>
</protein>
<accession>A0AAU7MZW2</accession>
<dbReference type="CDD" id="cd10033">
    <property type="entry name" value="UDG_like"/>
    <property type="match status" value="1"/>
</dbReference>
<dbReference type="InterPro" id="IPR036895">
    <property type="entry name" value="Uracil-DNA_glycosylase-like_sf"/>
</dbReference>
<dbReference type="SUPFAM" id="SSF52141">
    <property type="entry name" value="Uracil-DNA glycosylase-like"/>
    <property type="match status" value="1"/>
</dbReference>
<dbReference type="InterPro" id="IPR047124">
    <property type="entry name" value="HI_0220.2"/>
</dbReference>
<evidence type="ECO:0000259" key="1">
    <source>
        <dbReference type="SMART" id="SM00986"/>
    </source>
</evidence>
<gene>
    <name evidence="2" type="ORF">ABNE31_02375</name>
</gene>
<dbReference type="Gene3D" id="3.40.470.10">
    <property type="entry name" value="Uracil-DNA glycosylase-like domain"/>
    <property type="match status" value="1"/>
</dbReference>
<feature type="domain" description="Uracil-DNA glycosylase-like" evidence="1">
    <location>
        <begin position="25"/>
        <end position="182"/>
    </location>
</feature>
<dbReference type="SMART" id="SM00987">
    <property type="entry name" value="UreE_C"/>
    <property type="match status" value="1"/>
</dbReference>
<reference evidence="2" key="1">
    <citation type="submission" date="2024-05" db="EMBL/GenBank/DDBJ databases">
        <title>Draft Genome Sequences of Flagellimonas sp. MMG031 and Marinobacter sp. MMG032 Isolated from the dinoflagellate Symbiodinium pilosum.</title>
        <authorList>
            <person name="Shikuma N.J."/>
            <person name="Farrell M.V."/>
        </authorList>
    </citation>
    <scope>NUCLEOTIDE SEQUENCE</scope>
    <source>
        <strain evidence="2">MMG031</strain>
    </source>
</reference>
<dbReference type="InterPro" id="IPR005122">
    <property type="entry name" value="Uracil-DNA_glycosylase-like"/>
</dbReference>
<dbReference type="AlphaFoldDB" id="A0AAU7MZW2"/>
<name>A0AAU7MZW2_9FLAO</name>
<dbReference type="Pfam" id="PF03167">
    <property type="entry name" value="UDG"/>
    <property type="match status" value="1"/>
</dbReference>
<sequence>MDELLANVRNCSHCKKHLPLGPRPIVAAHPASKIAIIGQAPGTKVHQTGVPWDDPSGKQLRNWLGVTDEQFYDERLFALIPMGFCYPGKGKSGDLPPRPECAPLWHRSLINQMPQLKLTILIGQYAQAYYLEKARERNLTETVRNYKSYLPNYFVLPHPSPRNRFWLSKNPWFDRTVVPELRARTLSVLKI</sequence>
<dbReference type="RefSeq" id="WP_349352230.1">
    <property type="nucleotide sequence ID" value="NZ_CP157804.1"/>
</dbReference>
<dbReference type="KEGG" id="fld:ABNE31_02375"/>
<proteinExistence type="predicted"/>
<evidence type="ECO:0000313" key="2">
    <source>
        <dbReference type="EMBL" id="XBQ23772.1"/>
    </source>
</evidence>
<dbReference type="EMBL" id="CP157804">
    <property type="protein sequence ID" value="XBQ23772.1"/>
    <property type="molecule type" value="Genomic_DNA"/>
</dbReference>
<organism evidence="2">
    <name type="scientific">Flagellimonas sp. MMG031</name>
    <dbReference type="NCBI Taxonomy" id="3158549"/>
    <lineage>
        <taxon>Bacteria</taxon>
        <taxon>Pseudomonadati</taxon>
        <taxon>Bacteroidota</taxon>
        <taxon>Flavobacteriia</taxon>
        <taxon>Flavobacteriales</taxon>
        <taxon>Flavobacteriaceae</taxon>
        <taxon>Flagellimonas</taxon>
    </lineage>
</organism>
<dbReference type="SMART" id="SM00986">
    <property type="entry name" value="UDG"/>
    <property type="match status" value="1"/>
</dbReference>